<protein>
    <submittedName>
        <fullName evidence="1">Uncharacterized protein</fullName>
    </submittedName>
</protein>
<name>A0A1Y0I7Z2_9GAMM</name>
<sequence length="154" mass="16774">MLVKKIAPAVLLAVFLIALVVLGQSKLGLIEPASQEIIHECVLNSDGCPIILKGNTIASARVMEPDTAGNIRVTVEFTKGQSVKPISLQLEGRDMFMGVSQYELYPESGSMVAEFPLPFCTIDNDMIWLFKFAIKGVDPRLVFAYPAQPSSTSK</sequence>
<proteinExistence type="predicted"/>
<evidence type="ECO:0000313" key="1">
    <source>
        <dbReference type="EMBL" id="ARU56350.1"/>
    </source>
</evidence>
<gene>
    <name evidence="1" type="ORF">OLMES_2287</name>
</gene>
<dbReference type="AlphaFoldDB" id="A0A1Y0I7Z2"/>
<keyword evidence="2" id="KW-1185">Reference proteome</keyword>
<dbReference type="KEGG" id="ome:OLMES_2287"/>
<accession>A0A1Y0I7Z2</accession>
<reference evidence="1 2" key="1">
    <citation type="submission" date="2017-05" db="EMBL/GenBank/DDBJ databases">
        <title>Genomic insights into alkan degradation activity of Oleiphilus messinensis.</title>
        <authorList>
            <person name="Kozyavkin S.A."/>
            <person name="Slesarev A.I."/>
            <person name="Golyshin P.N."/>
            <person name="Korzhenkov A."/>
            <person name="Golyshina O.N."/>
            <person name="Toshchakov S.V."/>
        </authorList>
    </citation>
    <scope>NUCLEOTIDE SEQUENCE [LARGE SCALE GENOMIC DNA]</scope>
    <source>
        <strain evidence="1 2">ME102</strain>
    </source>
</reference>
<dbReference type="Proteomes" id="UP000196027">
    <property type="component" value="Chromosome"/>
</dbReference>
<evidence type="ECO:0000313" key="2">
    <source>
        <dbReference type="Proteomes" id="UP000196027"/>
    </source>
</evidence>
<dbReference type="RefSeq" id="WP_087461346.1">
    <property type="nucleotide sequence ID" value="NZ_CP021425.1"/>
</dbReference>
<organism evidence="1 2">
    <name type="scientific">Oleiphilus messinensis</name>
    <dbReference type="NCBI Taxonomy" id="141451"/>
    <lineage>
        <taxon>Bacteria</taxon>
        <taxon>Pseudomonadati</taxon>
        <taxon>Pseudomonadota</taxon>
        <taxon>Gammaproteobacteria</taxon>
        <taxon>Oceanospirillales</taxon>
        <taxon>Oleiphilaceae</taxon>
        <taxon>Oleiphilus</taxon>
    </lineage>
</organism>
<dbReference type="OrthoDB" id="5917490at2"/>
<dbReference type="EMBL" id="CP021425">
    <property type="protein sequence ID" value="ARU56350.1"/>
    <property type="molecule type" value="Genomic_DNA"/>
</dbReference>